<evidence type="ECO:0000313" key="1">
    <source>
        <dbReference type="EMBL" id="AKE62212.1"/>
    </source>
</evidence>
<evidence type="ECO:0000313" key="2">
    <source>
        <dbReference type="Proteomes" id="UP000034085"/>
    </source>
</evidence>
<dbReference type="KEGG" id="cama:F384_27070"/>
<dbReference type="PATRIC" id="fig|1261127.3.peg.5618"/>
<dbReference type="HOGENOM" id="CLU_2615624_0_0_6"/>
<organism evidence="1 2">
    <name type="scientific">Citrobacter amalonaticus Y19</name>
    <dbReference type="NCBI Taxonomy" id="1261127"/>
    <lineage>
        <taxon>Bacteria</taxon>
        <taxon>Pseudomonadati</taxon>
        <taxon>Pseudomonadota</taxon>
        <taxon>Gammaproteobacteria</taxon>
        <taxon>Enterobacterales</taxon>
        <taxon>Enterobacteriaceae</taxon>
        <taxon>Citrobacter</taxon>
    </lineage>
</organism>
<dbReference type="OrthoDB" id="6626400at2"/>
<protein>
    <submittedName>
        <fullName evidence="1">Uncharacterized protein</fullName>
    </submittedName>
</protein>
<geneLocation type="plasmid" evidence="1">
    <name>unnamed</name>
</geneLocation>
<reference evidence="1 2" key="1">
    <citation type="submission" date="2015-03" db="EMBL/GenBank/DDBJ databases">
        <title>Complete genome sequence of Citrobacter amalonaticus Y19.</title>
        <authorList>
            <person name="Park S."/>
        </authorList>
    </citation>
    <scope>NUCLEOTIDE SEQUENCE [LARGE SCALE GENOMIC DNA]</scope>
    <source>
        <strain evidence="1 2">Y19</strain>
        <plasmid evidence="2">Plasmid</plasmid>
    </source>
</reference>
<accession>A0A0F6U0L0</accession>
<sequence length="78" mass="8282">MYSESIDRAISILKDAGEKIGMELGSNVTSRESELLEDALVGLTKVKGQLCGAPSLTDVQADVVPFSLCSTNNDDTPH</sequence>
<dbReference type="AlphaFoldDB" id="A0A0F6U0L0"/>
<gene>
    <name evidence="1" type="ORF">F384_27070</name>
</gene>
<dbReference type="Proteomes" id="UP000034085">
    <property type="component" value="Plasmid"/>
</dbReference>
<proteinExistence type="predicted"/>
<dbReference type="EMBL" id="CP011133">
    <property type="protein sequence ID" value="AKE62212.1"/>
    <property type="molecule type" value="Genomic_DNA"/>
</dbReference>
<name>A0A0F6U0L0_CITAM</name>
<keyword evidence="1" id="KW-0614">Plasmid</keyword>
<dbReference type="RefSeq" id="WP_046499184.1">
    <property type="nucleotide sequence ID" value="NZ_CP011133.1"/>
</dbReference>